<organism evidence="2 3">
    <name type="scientific">Arabis nemorensis</name>
    <dbReference type="NCBI Taxonomy" id="586526"/>
    <lineage>
        <taxon>Eukaryota</taxon>
        <taxon>Viridiplantae</taxon>
        <taxon>Streptophyta</taxon>
        <taxon>Embryophyta</taxon>
        <taxon>Tracheophyta</taxon>
        <taxon>Spermatophyta</taxon>
        <taxon>Magnoliopsida</taxon>
        <taxon>eudicotyledons</taxon>
        <taxon>Gunneridae</taxon>
        <taxon>Pentapetalae</taxon>
        <taxon>rosids</taxon>
        <taxon>malvids</taxon>
        <taxon>Brassicales</taxon>
        <taxon>Brassicaceae</taxon>
        <taxon>Arabideae</taxon>
        <taxon>Arabis</taxon>
    </lineage>
</organism>
<protein>
    <recommendedName>
        <fullName evidence="1">F-box associated beta-propeller type 1 domain-containing protein</fullName>
    </recommendedName>
</protein>
<evidence type="ECO:0000259" key="1">
    <source>
        <dbReference type="Pfam" id="PF07734"/>
    </source>
</evidence>
<name>A0A565CTJ6_9BRAS</name>
<dbReference type="AlphaFoldDB" id="A0A565CTJ6"/>
<comment type="caution">
    <text evidence="2">The sequence shown here is derived from an EMBL/GenBank/DDBJ whole genome shotgun (WGS) entry which is preliminary data.</text>
</comment>
<reference evidence="2" key="1">
    <citation type="submission" date="2019-07" db="EMBL/GenBank/DDBJ databases">
        <authorList>
            <person name="Dittberner H."/>
        </authorList>
    </citation>
    <scope>NUCLEOTIDE SEQUENCE [LARGE SCALE GENOMIC DNA]</scope>
</reference>
<dbReference type="OrthoDB" id="1059425at2759"/>
<keyword evidence="3" id="KW-1185">Reference proteome</keyword>
<proteinExistence type="predicted"/>
<accession>A0A565CTJ6</accession>
<sequence>MGLGKDKIRGTYKPIWLCNSSEFGLDNATTCEVFDFSTNAWRYVLPASPCRILDEQKPVYLDGSLYGLTEGEETKVLSFDLHTET</sequence>
<dbReference type="Pfam" id="PF07734">
    <property type="entry name" value="FBA_1"/>
    <property type="match status" value="1"/>
</dbReference>
<gene>
    <name evidence="2" type="ORF">ANE_LOCUS27524</name>
</gene>
<evidence type="ECO:0000313" key="2">
    <source>
        <dbReference type="EMBL" id="VVB17080.1"/>
    </source>
</evidence>
<dbReference type="EMBL" id="CABITT030000008">
    <property type="protein sequence ID" value="VVB17080.1"/>
    <property type="molecule type" value="Genomic_DNA"/>
</dbReference>
<evidence type="ECO:0000313" key="3">
    <source>
        <dbReference type="Proteomes" id="UP000489600"/>
    </source>
</evidence>
<feature type="domain" description="F-box associated beta-propeller type 1" evidence="1">
    <location>
        <begin position="3"/>
        <end position="85"/>
    </location>
</feature>
<dbReference type="InterPro" id="IPR006527">
    <property type="entry name" value="F-box-assoc_dom_typ1"/>
</dbReference>
<dbReference type="Proteomes" id="UP000489600">
    <property type="component" value="Unassembled WGS sequence"/>
</dbReference>